<dbReference type="InterPro" id="IPR036563">
    <property type="entry name" value="MoaE_sf"/>
</dbReference>
<proteinExistence type="inferred from homology"/>
<comment type="pathway">
    <text evidence="1">Cofactor biosynthesis; molybdopterin biosynthesis.</text>
</comment>
<evidence type="ECO:0000256" key="5">
    <source>
        <dbReference type="ARBA" id="ARBA00023150"/>
    </source>
</evidence>
<organism evidence="12 13">
    <name type="scientific">Negadavirga shengliensis</name>
    <dbReference type="NCBI Taxonomy" id="1389218"/>
    <lineage>
        <taxon>Bacteria</taxon>
        <taxon>Pseudomonadati</taxon>
        <taxon>Bacteroidota</taxon>
        <taxon>Cytophagia</taxon>
        <taxon>Cytophagales</taxon>
        <taxon>Cyclobacteriaceae</taxon>
        <taxon>Negadavirga</taxon>
    </lineage>
</organism>
<dbReference type="SUPFAM" id="SSF54690">
    <property type="entry name" value="Molybdopterin synthase subunit MoaE"/>
    <property type="match status" value="1"/>
</dbReference>
<reference evidence="13" key="1">
    <citation type="journal article" date="2019" name="Int. J. Syst. Evol. Microbiol.">
        <title>The Global Catalogue of Microorganisms (GCM) 10K type strain sequencing project: providing services to taxonomists for standard genome sequencing and annotation.</title>
        <authorList>
            <consortium name="The Broad Institute Genomics Platform"/>
            <consortium name="The Broad Institute Genome Sequencing Center for Infectious Disease"/>
            <person name="Wu L."/>
            <person name="Ma J."/>
        </authorList>
    </citation>
    <scope>NUCLEOTIDE SEQUENCE [LARGE SCALE GENOMIC DNA]</scope>
    <source>
        <strain evidence="13">CGMCC 4.7466</strain>
    </source>
</reference>
<evidence type="ECO:0000256" key="2">
    <source>
        <dbReference type="ARBA" id="ARBA00005426"/>
    </source>
</evidence>
<name>A0ABV9T6A4_9BACT</name>
<evidence type="ECO:0000256" key="7">
    <source>
        <dbReference type="ARBA" id="ARBA00029745"/>
    </source>
</evidence>
<dbReference type="InterPro" id="IPR003448">
    <property type="entry name" value="Mopterin_biosynth_MoaE"/>
</dbReference>
<evidence type="ECO:0000256" key="8">
    <source>
        <dbReference type="ARBA" id="ARBA00030407"/>
    </source>
</evidence>
<gene>
    <name evidence="12" type="ORF">ACFPFU_20010</name>
</gene>
<evidence type="ECO:0000256" key="6">
    <source>
        <dbReference type="ARBA" id="ARBA00026066"/>
    </source>
</evidence>
<comment type="subunit">
    <text evidence="6">Heterotetramer of 2 MoaD subunits and 2 MoaE subunits. Also stable as homodimer. The enzyme changes between these two forms during catalysis.</text>
</comment>
<dbReference type="RefSeq" id="WP_377067422.1">
    <property type="nucleotide sequence ID" value="NZ_JBHSJJ010000014.1"/>
</dbReference>
<evidence type="ECO:0000313" key="12">
    <source>
        <dbReference type="EMBL" id="MFC4874001.1"/>
    </source>
</evidence>
<protein>
    <recommendedName>
        <fullName evidence="4">Molybdopterin synthase catalytic subunit</fullName>
        <ecNumber evidence="3">2.8.1.12</ecNumber>
    </recommendedName>
    <alternativeName>
        <fullName evidence="9">MPT synthase subunit 2</fullName>
    </alternativeName>
    <alternativeName>
        <fullName evidence="7">Molybdenum cofactor biosynthesis protein E</fullName>
    </alternativeName>
    <alternativeName>
        <fullName evidence="8">Molybdopterin-converting factor large subunit</fullName>
    </alternativeName>
    <alternativeName>
        <fullName evidence="10">Molybdopterin-converting factor subunit 2</fullName>
    </alternativeName>
</protein>
<evidence type="ECO:0000256" key="11">
    <source>
        <dbReference type="ARBA" id="ARBA00049878"/>
    </source>
</evidence>
<keyword evidence="13" id="KW-1185">Reference proteome</keyword>
<evidence type="ECO:0000256" key="10">
    <source>
        <dbReference type="ARBA" id="ARBA00032474"/>
    </source>
</evidence>
<comment type="catalytic activity">
    <reaction evidence="11">
        <text>2 [molybdopterin-synthase sulfur-carrier protein]-C-terminal-Gly-aminoethanethioate + cyclic pyranopterin phosphate + H2O = molybdopterin + 2 [molybdopterin-synthase sulfur-carrier protein]-C-terminal Gly-Gly + 2 H(+)</text>
        <dbReference type="Rhea" id="RHEA:26333"/>
        <dbReference type="Rhea" id="RHEA-COMP:12202"/>
        <dbReference type="Rhea" id="RHEA-COMP:19907"/>
        <dbReference type="ChEBI" id="CHEBI:15377"/>
        <dbReference type="ChEBI" id="CHEBI:15378"/>
        <dbReference type="ChEBI" id="CHEBI:58698"/>
        <dbReference type="ChEBI" id="CHEBI:59648"/>
        <dbReference type="ChEBI" id="CHEBI:90778"/>
        <dbReference type="ChEBI" id="CHEBI:232372"/>
        <dbReference type="EC" id="2.8.1.12"/>
    </reaction>
</comment>
<evidence type="ECO:0000256" key="3">
    <source>
        <dbReference type="ARBA" id="ARBA00011950"/>
    </source>
</evidence>
<evidence type="ECO:0000313" key="13">
    <source>
        <dbReference type="Proteomes" id="UP001595818"/>
    </source>
</evidence>
<evidence type="ECO:0000256" key="9">
    <source>
        <dbReference type="ARBA" id="ARBA00030781"/>
    </source>
</evidence>
<sequence length="137" mass="15549">MKTIKLVKHIDLNEVFGLLEHPEAGGMDIFVGTVRNHAHGKEVMQLDFEGYEPMALKEMDKLATKALEKWPIMKLVMIHALGPKKIGEPVVVIGTATAHRRDAFESCRFLIDELKTSVPIWKKEYFGDKTVWVNAHP</sequence>
<comment type="similarity">
    <text evidence="2">Belongs to the MoaE family.</text>
</comment>
<accession>A0ABV9T6A4</accession>
<comment type="caution">
    <text evidence="12">The sequence shown here is derived from an EMBL/GenBank/DDBJ whole genome shotgun (WGS) entry which is preliminary data.</text>
</comment>
<dbReference type="CDD" id="cd00756">
    <property type="entry name" value="MoaE"/>
    <property type="match status" value="1"/>
</dbReference>
<dbReference type="Proteomes" id="UP001595818">
    <property type="component" value="Unassembled WGS sequence"/>
</dbReference>
<evidence type="ECO:0000256" key="4">
    <source>
        <dbReference type="ARBA" id="ARBA00013858"/>
    </source>
</evidence>
<dbReference type="PANTHER" id="PTHR23404">
    <property type="entry name" value="MOLYBDOPTERIN SYNTHASE RELATED"/>
    <property type="match status" value="1"/>
</dbReference>
<evidence type="ECO:0000256" key="1">
    <source>
        <dbReference type="ARBA" id="ARBA00005046"/>
    </source>
</evidence>
<dbReference type="Gene3D" id="3.90.1170.40">
    <property type="entry name" value="Molybdopterin biosynthesis MoaE subunit"/>
    <property type="match status" value="1"/>
</dbReference>
<dbReference type="EMBL" id="JBHSJJ010000014">
    <property type="protein sequence ID" value="MFC4874001.1"/>
    <property type="molecule type" value="Genomic_DNA"/>
</dbReference>
<dbReference type="Pfam" id="PF02391">
    <property type="entry name" value="MoaE"/>
    <property type="match status" value="1"/>
</dbReference>
<keyword evidence="5" id="KW-0501">Molybdenum cofactor biosynthesis</keyword>
<dbReference type="EC" id="2.8.1.12" evidence="3"/>